<dbReference type="FunFam" id="1.10.510.10:FF:000005">
    <property type="entry name" value="cAMP-dependent protein kinase catalytic subunit alpha"/>
    <property type="match status" value="1"/>
</dbReference>
<feature type="compositionally biased region" description="Basic and acidic residues" evidence="11">
    <location>
        <begin position="1"/>
        <end position="23"/>
    </location>
</feature>
<dbReference type="SMART" id="SM00133">
    <property type="entry name" value="S_TK_X"/>
    <property type="match status" value="1"/>
</dbReference>
<dbReference type="FunCoup" id="A0A1X2HBL9">
    <property type="interactions" value="407"/>
</dbReference>
<evidence type="ECO:0000256" key="8">
    <source>
        <dbReference type="ARBA" id="ARBA00047454"/>
    </source>
</evidence>
<dbReference type="GO" id="GO:0005829">
    <property type="term" value="C:cytosol"/>
    <property type="evidence" value="ECO:0007669"/>
    <property type="project" value="TreeGrafter"/>
</dbReference>
<dbReference type="SMART" id="SM00220">
    <property type="entry name" value="S_TKc"/>
    <property type="match status" value="1"/>
</dbReference>
<protein>
    <recommendedName>
        <fullName evidence="1">cAMP-dependent protein kinase</fullName>
        <ecNumber evidence="1">2.7.11.11</ecNumber>
    </recommendedName>
</protein>
<evidence type="ECO:0000256" key="9">
    <source>
        <dbReference type="PROSITE-ProRule" id="PRU10141"/>
    </source>
</evidence>
<comment type="caution">
    <text evidence="14">The sequence shown here is derived from an EMBL/GenBank/DDBJ whole genome shotgun (WGS) entry which is preliminary data.</text>
</comment>
<keyword evidence="6 9" id="KW-0067">ATP-binding</keyword>
<dbReference type="OMA" id="IRISHPF"/>
<dbReference type="InterPro" id="IPR011009">
    <property type="entry name" value="Kinase-like_dom_sf"/>
</dbReference>
<dbReference type="PROSITE" id="PS00108">
    <property type="entry name" value="PROTEIN_KINASE_ST"/>
    <property type="match status" value="1"/>
</dbReference>
<dbReference type="PROSITE" id="PS00107">
    <property type="entry name" value="PROTEIN_KINASE_ATP"/>
    <property type="match status" value="1"/>
</dbReference>
<dbReference type="Pfam" id="PF00069">
    <property type="entry name" value="Pkinase"/>
    <property type="match status" value="1"/>
</dbReference>
<name>A0A1X2HBL9_SYNRA</name>
<dbReference type="OrthoDB" id="63267at2759"/>
<dbReference type="InterPro" id="IPR000961">
    <property type="entry name" value="AGC-kinase_C"/>
</dbReference>
<evidence type="ECO:0000313" key="15">
    <source>
        <dbReference type="Proteomes" id="UP000242180"/>
    </source>
</evidence>
<evidence type="ECO:0000259" key="12">
    <source>
        <dbReference type="PROSITE" id="PS50011"/>
    </source>
</evidence>
<dbReference type="PROSITE" id="PS50011">
    <property type="entry name" value="PROTEIN_KINASE_DOM"/>
    <property type="match status" value="1"/>
</dbReference>
<dbReference type="PANTHER" id="PTHR24353:SF153">
    <property type="entry name" value="CAMP-DEPENDENT PROTEIN KINASE CATALYTIC SUBUNIT 1"/>
    <property type="match status" value="1"/>
</dbReference>
<evidence type="ECO:0000313" key="14">
    <source>
        <dbReference type="EMBL" id="ORY96167.1"/>
    </source>
</evidence>
<dbReference type="PROSITE" id="PS51285">
    <property type="entry name" value="AGC_KINASE_CTER"/>
    <property type="match status" value="1"/>
</dbReference>
<proteinExistence type="inferred from homology"/>
<dbReference type="FunFam" id="3.30.200.20:FF:000005">
    <property type="entry name" value="cAMP-dependent protein kinase catalytic subunit"/>
    <property type="match status" value="1"/>
</dbReference>
<evidence type="ECO:0000256" key="10">
    <source>
        <dbReference type="RuleBase" id="RU000304"/>
    </source>
</evidence>
<comment type="catalytic activity">
    <reaction evidence="7">
        <text>L-threonyl-[protein] + ATP = O-phospho-L-threonyl-[protein] + ADP + H(+)</text>
        <dbReference type="Rhea" id="RHEA:46608"/>
        <dbReference type="Rhea" id="RHEA-COMP:11060"/>
        <dbReference type="Rhea" id="RHEA-COMP:11605"/>
        <dbReference type="ChEBI" id="CHEBI:15378"/>
        <dbReference type="ChEBI" id="CHEBI:30013"/>
        <dbReference type="ChEBI" id="CHEBI:30616"/>
        <dbReference type="ChEBI" id="CHEBI:61977"/>
        <dbReference type="ChEBI" id="CHEBI:456216"/>
        <dbReference type="EC" id="2.7.11.11"/>
    </reaction>
</comment>
<reference evidence="14 15" key="1">
    <citation type="submission" date="2016-07" db="EMBL/GenBank/DDBJ databases">
        <title>Pervasive Adenine N6-methylation of Active Genes in Fungi.</title>
        <authorList>
            <consortium name="DOE Joint Genome Institute"/>
            <person name="Mondo S.J."/>
            <person name="Dannebaum R.O."/>
            <person name="Kuo R.C."/>
            <person name="Labutti K."/>
            <person name="Haridas S."/>
            <person name="Kuo A."/>
            <person name="Salamov A."/>
            <person name="Ahrendt S.R."/>
            <person name="Lipzen A."/>
            <person name="Sullivan W."/>
            <person name="Andreopoulos W.B."/>
            <person name="Clum A."/>
            <person name="Lindquist E."/>
            <person name="Daum C."/>
            <person name="Ramamoorthy G.K."/>
            <person name="Gryganskyi A."/>
            <person name="Culley D."/>
            <person name="Magnuson J.K."/>
            <person name="James T.Y."/>
            <person name="O'Malley M.A."/>
            <person name="Stajich J.E."/>
            <person name="Spatafora J.W."/>
            <person name="Visel A."/>
            <person name="Grigoriev I.V."/>
        </authorList>
    </citation>
    <scope>NUCLEOTIDE SEQUENCE [LARGE SCALE GENOMIC DNA]</scope>
    <source>
        <strain evidence="14 15">NRRL 2496</strain>
    </source>
</reference>
<evidence type="ECO:0000256" key="6">
    <source>
        <dbReference type="ARBA" id="ARBA00022840"/>
    </source>
</evidence>
<evidence type="ECO:0000256" key="5">
    <source>
        <dbReference type="ARBA" id="ARBA00022777"/>
    </source>
</evidence>
<accession>A0A1X2HBL9</accession>
<dbReference type="CDD" id="cd05580">
    <property type="entry name" value="STKc_PKA_like"/>
    <property type="match status" value="1"/>
</dbReference>
<dbReference type="Gene3D" id="3.30.200.20">
    <property type="entry name" value="Phosphorylase Kinase, domain 1"/>
    <property type="match status" value="1"/>
</dbReference>
<feature type="domain" description="AGC-kinase C-terminal" evidence="13">
    <location>
        <begin position="392"/>
        <end position="446"/>
    </location>
</feature>
<evidence type="ECO:0000256" key="4">
    <source>
        <dbReference type="ARBA" id="ARBA00022741"/>
    </source>
</evidence>
<comment type="similarity">
    <text evidence="10">Belongs to the protein kinase superfamily.</text>
</comment>
<dbReference type="Proteomes" id="UP000242180">
    <property type="component" value="Unassembled WGS sequence"/>
</dbReference>
<dbReference type="GO" id="GO:0005634">
    <property type="term" value="C:nucleus"/>
    <property type="evidence" value="ECO:0007669"/>
    <property type="project" value="TreeGrafter"/>
</dbReference>
<gene>
    <name evidence="14" type="ORF">BCR43DRAFT_530981</name>
</gene>
<keyword evidence="5 14" id="KW-0418">Kinase</keyword>
<evidence type="ECO:0000256" key="7">
    <source>
        <dbReference type="ARBA" id="ARBA00047292"/>
    </source>
</evidence>
<keyword evidence="2 10" id="KW-0723">Serine/threonine-protein kinase</keyword>
<dbReference type="GO" id="GO:0004691">
    <property type="term" value="F:cAMP-dependent protein kinase activity"/>
    <property type="evidence" value="ECO:0007669"/>
    <property type="project" value="UniProtKB-EC"/>
</dbReference>
<evidence type="ECO:0000259" key="13">
    <source>
        <dbReference type="PROSITE" id="PS51285"/>
    </source>
</evidence>
<evidence type="ECO:0000256" key="2">
    <source>
        <dbReference type="ARBA" id="ARBA00022527"/>
    </source>
</evidence>
<keyword evidence="15" id="KW-1185">Reference proteome</keyword>
<dbReference type="SUPFAM" id="SSF56112">
    <property type="entry name" value="Protein kinase-like (PK-like)"/>
    <property type="match status" value="1"/>
</dbReference>
<dbReference type="InterPro" id="IPR000719">
    <property type="entry name" value="Prot_kinase_dom"/>
</dbReference>
<dbReference type="EC" id="2.7.11.11" evidence="1"/>
<dbReference type="InParanoid" id="A0A1X2HBL9"/>
<dbReference type="InterPro" id="IPR008271">
    <property type="entry name" value="Ser/Thr_kinase_AS"/>
</dbReference>
<dbReference type="GO" id="GO:0005952">
    <property type="term" value="C:cAMP-dependent protein kinase complex"/>
    <property type="evidence" value="ECO:0007669"/>
    <property type="project" value="TreeGrafter"/>
</dbReference>
<dbReference type="InterPro" id="IPR017441">
    <property type="entry name" value="Protein_kinase_ATP_BS"/>
</dbReference>
<evidence type="ECO:0000256" key="11">
    <source>
        <dbReference type="SAM" id="MobiDB-lite"/>
    </source>
</evidence>
<feature type="binding site" evidence="9">
    <location>
        <position position="166"/>
    </location>
    <ligand>
        <name>ATP</name>
        <dbReference type="ChEBI" id="CHEBI:30616"/>
    </ligand>
</feature>
<dbReference type="PANTHER" id="PTHR24353">
    <property type="entry name" value="CYCLIC NUCLEOTIDE-DEPENDENT PROTEIN KINASE"/>
    <property type="match status" value="1"/>
</dbReference>
<dbReference type="AlphaFoldDB" id="A0A1X2HBL9"/>
<feature type="domain" description="Protein kinase" evidence="12">
    <location>
        <begin position="137"/>
        <end position="391"/>
    </location>
</feature>
<feature type="region of interest" description="Disordered" evidence="11">
    <location>
        <begin position="1"/>
        <end position="112"/>
    </location>
</feature>
<dbReference type="STRING" id="13706.A0A1X2HBL9"/>
<keyword evidence="4 9" id="KW-0547">Nucleotide-binding</keyword>
<sequence>MISKFIEKAKGKCSKAGDAHSEDSGGLPPAPAAPPPQPPPDNLSAEQSFFGRTLPPTPRPSSEKREDMQHQQQPLVPDVIPSPPRSPQNAPAEEQQRQQQQNLGTTPPHHDEILEDASTHAPVLSRSTAQQFRLQDFRLLRTLGTGSFGRVHLTQSRHNNRFYAMKVLKKSQVVRLKQINHTKNERDVLIRISHPFIVNLWGTFQDDANLYMIMDFVPGGELFSLLRKSKRFSNDMARFYAAEVLMALVYLHNQDILYRDLKPENILLDGTGHIRLTDFGFAKRVPDVTWTLCGTPDYLAPEVIQSKGYGKAVDYWSLGILIYEMLAGYPPFFDDSQFRLYEKILTSEPRYPPHFSPQARDLLTHLLTTDLTSRYGNLKRGYHDITEHPWFADIDFEQLLQRKVEPPYVPQLSSEGDTSNFEKYQEENMPYGIAQADPYHRYFQEF</sequence>
<dbReference type="Gene3D" id="1.10.510.10">
    <property type="entry name" value="Transferase(Phosphotransferase) domain 1"/>
    <property type="match status" value="1"/>
</dbReference>
<comment type="catalytic activity">
    <reaction evidence="8">
        <text>L-seryl-[protein] + ATP = O-phospho-L-seryl-[protein] + ADP + H(+)</text>
        <dbReference type="Rhea" id="RHEA:17989"/>
        <dbReference type="Rhea" id="RHEA-COMP:9863"/>
        <dbReference type="Rhea" id="RHEA-COMP:11604"/>
        <dbReference type="ChEBI" id="CHEBI:15378"/>
        <dbReference type="ChEBI" id="CHEBI:29999"/>
        <dbReference type="ChEBI" id="CHEBI:30616"/>
        <dbReference type="ChEBI" id="CHEBI:83421"/>
        <dbReference type="ChEBI" id="CHEBI:456216"/>
        <dbReference type="EC" id="2.7.11.11"/>
    </reaction>
</comment>
<feature type="compositionally biased region" description="Pro residues" evidence="11">
    <location>
        <begin position="28"/>
        <end position="41"/>
    </location>
</feature>
<evidence type="ECO:0000256" key="1">
    <source>
        <dbReference type="ARBA" id="ARBA00012444"/>
    </source>
</evidence>
<organism evidence="14 15">
    <name type="scientific">Syncephalastrum racemosum</name>
    <name type="common">Filamentous fungus</name>
    <dbReference type="NCBI Taxonomy" id="13706"/>
    <lineage>
        <taxon>Eukaryota</taxon>
        <taxon>Fungi</taxon>
        <taxon>Fungi incertae sedis</taxon>
        <taxon>Mucoromycota</taxon>
        <taxon>Mucoromycotina</taxon>
        <taxon>Mucoromycetes</taxon>
        <taxon>Mucorales</taxon>
        <taxon>Syncephalastraceae</taxon>
        <taxon>Syncephalastrum</taxon>
    </lineage>
</organism>
<feature type="compositionally biased region" description="Low complexity" evidence="11">
    <location>
        <begin position="87"/>
        <end position="102"/>
    </location>
</feature>
<dbReference type="EMBL" id="MCGN01000005">
    <property type="protein sequence ID" value="ORY96167.1"/>
    <property type="molecule type" value="Genomic_DNA"/>
</dbReference>
<dbReference type="GO" id="GO:0005524">
    <property type="term" value="F:ATP binding"/>
    <property type="evidence" value="ECO:0007669"/>
    <property type="project" value="UniProtKB-UniRule"/>
</dbReference>
<keyword evidence="3" id="KW-0808">Transferase</keyword>
<evidence type="ECO:0000256" key="3">
    <source>
        <dbReference type="ARBA" id="ARBA00022679"/>
    </source>
</evidence>